<dbReference type="AlphaFoldDB" id="A0A0F9JR94"/>
<proteinExistence type="predicted"/>
<gene>
    <name evidence="1" type="ORF">LCGC14_1423120</name>
</gene>
<dbReference type="EMBL" id="LAZR01009517">
    <property type="protein sequence ID" value="KKM72178.1"/>
    <property type="molecule type" value="Genomic_DNA"/>
</dbReference>
<accession>A0A0F9JR94</accession>
<dbReference type="Pfam" id="PF20295">
    <property type="entry name" value="MC8"/>
    <property type="match status" value="1"/>
</dbReference>
<evidence type="ECO:0000313" key="1">
    <source>
        <dbReference type="EMBL" id="KKM72178.1"/>
    </source>
</evidence>
<sequence length="85" mass="9357">MIRPTRHLDLNTCVLNVATKVADRLRREGPAKYALLLDAIQDELGSSAKIQFPLSVSLLYLLGVVEYDEKADVLFRVTPAQGSAT</sequence>
<protein>
    <submittedName>
        <fullName evidence="1">Uncharacterized protein</fullName>
    </submittedName>
</protein>
<dbReference type="InterPro" id="IPR046895">
    <property type="entry name" value="ABC-3C_MC8"/>
</dbReference>
<name>A0A0F9JR94_9ZZZZ</name>
<comment type="caution">
    <text evidence="1">The sequence shown here is derived from an EMBL/GenBank/DDBJ whole genome shotgun (WGS) entry which is preliminary data.</text>
</comment>
<organism evidence="1">
    <name type="scientific">marine sediment metagenome</name>
    <dbReference type="NCBI Taxonomy" id="412755"/>
    <lineage>
        <taxon>unclassified sequences</taxon>
        <taxon>metagenomes</taxon>
        <taxon>ecological metagenomes</taxon>
    </lineage>
</organism>
<reference evidence="1" key="1">
    <citation type="journal article" date="2015" name="Nature">
        <title>Complex archaea that bridge the gap between prokaryotes and eukaryotes.</title>
        <authorList>
            <person name="Spang A."/>
            <person name="Saw J.H."/>
            <person name="Jorgensen S.L."/>
            <person name="Zaremba-Niedzwiedzka K."/>
            <person name="Martijn J."/>
            <person name="Lind A.E."/>
            <person name="van Eijk R."/>
            <person name="Schleper C."/>
            <person name="Guy L."/>
            <person name="Ettema T.J."/>
        </authorList>
    </citation>
    <scope>NUCLEOTIDE SEQUENCE</scope>
</reference>